<proteinExistence type="predicted"/>
<accession>F4QNN0</accession>
<dbReference type="EMBL" id="GL883078">
    <property type="protein sequence ID" value="EGF90938.1"/>
    <property type="molecule type" value="Genomic_DNA"/>
</dbReference>
<dbReference type="AlphaFoldDB" id="F4QNN0"/>
<dbReference type="STRING" id="715226.ABI_23500"/>
<dbReference type="HOGENOM" id="CLU_2663142_0_0_5"/>
<evidence type="ECO:0000313" key="1">
    <source>
        <dbReference type="EMBL" id="EGF90938.1"/>
    </source>
</evidence>
<dbReference type="Proteomes" id="UP000006512">
    <property type="component" value="Unassembled WGS sequence"/>
</dbReference>
<sequence length="75" mass="8096">MALGRNEIKLKGSHLCCSSAAGLAFIAQAPRGSPQGRRHAVACWGFRRWGRRNLCLCGTPAPRGSFSSLKRREAG</sequence>
<keyword evidence="2" id="KW-1185">Reference proteome</keyword>
<evidence type="ECO:0000313" key="2">
    <source>
        <dbReference type="Proteomes" id="UP000006512"/>
    </source>
</evidence>
<organism evidence="1 2">
    <name type="scientific">Asticcacaulis biprosthecium C19</name>
    <dbReference type="NCBI Taxonomy" id="715226"/>
    <lineage>
        <taxon>Bacteria</taxon>
        <taxon>Pseudomonadati</taxon>
        <taxon>Pseudomonadota</taxon>
        <taxon>Alphaproteobacteria</taxon>
        <taxon>Caulobacterales</taxon>
        <taxon>Caulobacteraceae</taxon>
        <taxon>Asticcacaulis</taxon>
    </lineage>
</organism>
<reference evidence="2" key="1">
    <citation type="submission" date="2011-03" db="EMBL/GenBank/DDBJ databases">
        <title>Draft genome sequence of Brevundimonas diminuta.</title>
        <authorList>
            <person name="Brown P.J.B."/>
            <person name="Buechlein A."/>
            <person name="Hemmerich C."/>
            <person name="Brun Y.V."/>
        </authorList>
    </citation>
    <scope>NUCLEOTIDE SEQUENCE [LARGE SCALE GENOMIC DNA]</scope>
    <source>
        <strain evidence="2">C19</strain>
    </source>
</reference>
<protein>
    <submittedName>
        <fullName evidence="1">Uncharacterized protein</fullName>
    </submittedName>
</protein>
<name>F4QNN0_9CAUL</name>
<gene>
    <name evidence="1" type="ORF">ABI_23500</name>
</gene>